<dbReference type="SMART" id="SM00320">
    <property type="entry name" value="WD40"/>
    <property type="match status" value="3"/>
</dbReference>
<evidence type="ECO:0000313" key="10">
    <source>
        <dbReference type="Proteomes" id="UP000272942"/>
    </source>
</evidence>
<organism evidence="11">
    <name type="scientific">Echinostoma caproni</name>
    <dbReference type="NCBI Taxonomy" id="27848"/>
    <lineage>
        <taxon>Eukaryota</taxon>
        <taxon>Metazoa</taxon>
        <taxon>Spiralia</taxon>
        <taxon>Lophotrochozoa</taxon>
        <taxon>Platyhelminthes</taxon>
        <taxon>Trematoda</taxon>
        <taxon>Digenea</taxon>
        <taxon>Plagiorchiida</taxon>
        <taxon>Echinostomata</taxon>
        <taxon>Echinostomatoidea</taxon>
        <taxon>Echinostomatidae</taxon>
        <taxon>Echinostoma</taxon>
    </lineage>
</organism>
<gene>
    <name evidence="9" type="ORF">ECPE_LOCUS7764</name>
</gene>
<keyword evidence="8" id="KW-0653">Protein transport</keyword>
<dbReference type="InterPro" id="IPR001680">
    <property type="entry name" value="WD40_rpt"/>
</dbReference>
<evidence type="ECO:0000256" key="4">
    <source>
        <dbReference type="ARBA" id="ARBA00022574"/>
    </source>
</evidence>
<dbReference type="Proteomes" id="UP000272942">
    <property type="component" value="Unassembled WGS sequence"/>
</dbReference>
<evidence type="ECO:0000256" key="3">
    <source>
        <dbReference type="ARBA" id="ARBA00022448"/>
    </source>
</evidence>
<comment type="similarity">
    <text evidence="2">Belongs to the WD repeat SEC31 family.</text>
</comment>
<sequence length="555" mass="60039">MLKVKEFERFAFSAWSPPTVDPVYLATVTAAYESPMSDEPTYPSPPLLEMFCPNLSSSDLDMRPKIGIEVDSKATSICWTSSRARSPLGVLIAGDANGGLTMYDPDALAGAIELIDDNTESDCTHLVTDPDVIERVKCSTRKSVHTGVVRSIDSNRFQLNLFASVADEGEIFIWDIEKMDQPMIPSTRTQPLETISTVAWNPRVQHILATTSAGSCVIWDLRKSESVVHLTKAMCQFEPHLMAWSPDTATRLCLADPAHPTADIQLWDLRYPKHMLSLLGRWPPPPPPSSEIQWNASSLGNAGNVNALTWSPAPQSAKSHPALMLHDPDLIAVSLTASGALPTTGGGCGSGLEPTSADFLVVWSVKEALKCVQAEAASGYPNATRHPVFVGRLEGGGDEQSVAATSGGIPSTSAVHWLPANPGLLCVSQADGWIGIYSLDAGAPGDATVPTRLIHNRSGHTIRTRLASNKVAEAFAELEIDLHDKTTKDGDMIETVPGWQQSVEDQSNTTGELSAQNLQSCYQLPQSWYFMIESGHLDWDPCSPVQKTDVVFVNQ</sequence>
<keyword evidence="3" id="KW-0813">Transport</keyword>
<evidence type="ECO:0000256" key="1">
    <source>
        <dbReference type="ARBA" id="ARBA00004240"/>
    </source>
</evidence>
<keyword evidence="7" id="KW-0931">ER-Golgi transport</keyword>
<dbReference type="Gene3D" id="2.130.10.10">
    <property type="entry name" value="YVTN repeat-like/Quinoprotein amine dehydrogenase"/>
    <property type="match status" value="1"/>
</dbReference>
<proteinExistence type="inferred from homology"/>
<keyword evidence="6" id="KW-0256">Endoplasmic reticulum</keyword>
<dbReference type="GO" id="GO:0007029">
    <property type="term" value="P:endoplasmic reticulum organization"/>
    <property type="evidence" value="ECO:0007669"/>
    <property type="project" value="TreeGrafter"/>
</dbReference>
<dbReference type="InterPro" id="IPR036322">
    <property type="entry name" value="WD40_repeat_dom_sf"/>
</dbReference>
<keyword evidence="5" id="KW-0677">Repeat</keyword>
<accession>A0A183ALC9</accession>
<dbReference type="GO" id="GO:0015031">
    <property type="term" value="P:protein transport"/>
    <property type="evidence" value="ECO:0007669"/>
    <property type="project" value="UniProtKB-KW"/>
</dbReference>
<dbReference type="EMBL" id="UZAN01045049">
    <property type="protein sequence ID" value="VDP81967.1"/>
    <property type="molecule type" value="Genomic_DNA"/>
</dbReference>
<dbReference type="GO" id="GO:0005198">
    <property type="term" value="F:structural molecule activity"/>
    <property type="evidence" value="ECO:0007669"/>
    <property type="project" value="TreeGrafter"/>
</dbReference>
<dbReference type="GO" id="GO:0090110">
    <property type="term" value="P:COPII-coated vesicle cargo loading"/>
    <property type="evidence" value="ECO:0007669"/>
    <property type="project" value="TreeGrafter"/>
</dbReference>
<comment type="subcellular location">
    <subcellularLocation>
        <location evidence="1">Endoplasmic reticulum</location>
    </subcellularLocation>
</comment>
<dbReference type="PANTHER" id="PTHR13923">
    <property type="entry name" value="SEC31-RELATED PROTEIN"/>
    <property type="match status" value="1"/>
</dbReference>
<reference evidence="9 10" key="2">
    <citation type="submission" date="2018-11" db="EMBL/GenBank/DDBJ databases">
        <authorList>
            <consortium name="Pathogen Informatics"/>
        </authorList>
    </citation>
    <scope>NUCLEOTIDE SEQUENCE [LARGE SCALE GENOMIC DNA]</scope>
    <source>
        <strain evidence="9 10">Egypt</strain>
    </source>
</reference>
<dbReference type="GO" id="GO:0030127">
    <property type="term" value="C:COPII vesicle coat"/>
    <property type="evidence" value="ECO:0007669"/>
    <property type="project" value="TreeGrafter"/>
</dbReference>
<dbReference type="GO" id="GO:0070971">
    <property type="term" value="C:endoplasmic reticulum exit site"/>
    <property type="evidence" value="ECO:0007669"/>
    <property type="project" value="TreeGrafter"/>
</dbReference>
<evidence type="ECO:0000313" key="11">
    <source>
        <dbReference type="WBParaSite" id="ECPE_0000778301-mRNA-1"/>
    </source>
</evidence>
<evidence type="ECO:0000256" key="5">
    <source>
        <dbReference type="ARBA" id="ARBA00022737"/>
    </source>
</evidence>
<reference evidence="11" key="1">
    <citation type="submission" date="2016-06" db="UniProtKB">
        <authorList>
            <consortium name="WormBaseParasite"/>
        </authorList>
    </citation>
    <scope>IDENTIFICATION</scope>
</reference>
<dbReference type="WBParaSite" id="ECPE_0000778301-mRNA-1">
    <property type="protein sequence ID" value="ECPE_0000778301-mRNA-1"/>
    <property type="gene ID" value="ECPE_0000778301"/>
</dbReference>
<keyword evidence="4" id="KW-0853">WD repeat</keyword>
<evidence type="ECO:0000313" key="9">
    <source>
        <dbReference type="EMBL" id="VDP81967.1"/>
    </source>
</evidence>
<dbReference type="OrthoDB" id="542917at2759"/>
<protein>
    <submittedName>
        <fullName evidence="11">WD_REPEATS_REGION domain-containing protein</fullName>
    </submittedName>
</protein>
<dbReference type="SUPFAM" id="SSF50978">
    <property type="entry name" value="WD40 repeat-like"/>
    <property type="match status" value="1"/>
</dbReference>
<dbReference type="AlphaFoldDB" id="A0A183ALC9"/>
<dbReference type="InterPro" id="IPR040251">
    <property type="entry name" value="SEC31-like"/>
</dbReference>
<evidence type="ECO:0000256" key="7">
    <source>
        <dbReference type="ARBA" id="ARBA00022892"/>
    </source>
</evidence>
<evidence type="ECO:0000256" key="8">
    <source>
        <dbReference type="ARBA" id="ARBA00022927"/>
    </source>
</evidence>
<dbReference type="InterPro" id="IPR015943">
    <property type="entry name" value="WD40/YVTN_repeat-like_dom_sf"/>
</dbReference>
<dbReference type="PANTHER" id="PTHR13923:SF11">
    <property type="entry name" value="SECRETORY 31, ISOFORM D"/>
    <property type="match status" value="1"/>
</dbReference>
<evidence type="ECO:0000256" key="6">
    <source>
        <dbReference type="ARBA" id="ARBA00022824"/>
    </source>
</evidence>
<evidence type="ECO:0000256" key="2">
    <source>
        <dbReference type="ARBA" id="ARBA00009358"/>
    </source>
</evidence>
<name>A0A183ALC9_9TREM</name>
<keyword evidence="10" id="KW-1185">Reference proteome</keyword>